<evidence type="ECO:0000313" key="4">
    <source>
        <dbReference type="EMBL" id="ERN51326.1"/>
    </source>
</evidence>
<dbReference type="PANTHER" id="PTHR33795">
    <property type="entry name" value="INSERTION ELEMENT IS150 PROTEIN INSJ"/>
    <property type="match status" value="1"/>
</dbReference>
<dbReference type="Proteomes" id="UP000017170">
    <property type="component" value="Unassembled WGS sequence"/>
</dbReference>
<comment type="similarity">
    <text evidence="1">Belongs to the IS150/IS1296 orfA family.</text>
</comment>
<dbReference type="Pfam" id="PF01527">
    <property type="entry name" value="HTH_Tnp_1"/>
    <property type="match status" value="1"/>
</dbReference>
<dbReference type="Gene3D" id="1.10.10.10">
    <property type="entry name" value="Winged helix-like DNA-binding domain superfamily/Winged helix DNA-binding domain"/>
    <property type="match status" value="3"/>
</dbReference>
<evidence type="ECO:0000256" key="1">
    <source>
        <dbReference type="ARBA" id="ARBA00038232"/>
    </source>
</evidence>
<feature type="region of interest" description="Disordered" evidence="2">
    <location>
        <begin position="174"/>
        <end position="194"/>
    </location>
</feature>
<dbReference type="SUPFAM" id="SSF46689">
    <property type="entry name" value="Homeodomain-like"/>
    <property type="match status" value="1"/>
</dbReference>
<dbReference type="AlphaFoldDB" id="U6SL43"/>
<dbReference type="InterPro" id="IPR002514">
    <property type="entry name" value="Transposase_8"/>
</dbReference>
<accession>U6SL43</accession>
<reference evidence="4 5" key="1">
    <citation type="journal article" date="2013" name="Genome Announc.">
        <title>Genome Sequence of the Extreme Obligate Alkaliphile Bacillus marmarensis Strain DSM 21297.</title>
        <authorList>
            <person name="Wernick D.G."/>
            <person name="Choi K.Y."/>
            <person name="Tat C.A."/>
            <person name="Lafontaine Rivera J.G."/>
            <person name="Liao J.C."/>
        </authorList>
    </citation>
    <scope>NUCLEOTIDE SEQUENCE [LARGE SCALE GENOMIC DNA]</scope>
    <source>
        <strain evidence="4 5">DSM 21297</strain>
    </source>
</reference>
<feature type="domain" description="Insertion element IS150 protein InsJ-like helix-turn-helix" evidence="3">
    <location>
        <begin position="131"/>
        <end position="183"/>
    </location>
</feature>
<dbReference type="InterPro" id="IPR036388">
    <property type="entry name" value="WH-like_DNA-bd_sf"/>
</dbReference>
<dbReference type="EMBL" id="ATAE01000057">
    <property type="protein sequence ID" value="ERN51326.1"/>
    <property type="molecule type" value="Genomic_DNA"/>
</dbReference>
<comment type="caution">
    <text evidence="4">The sequence shown here is derived from an EMBL/GenBank/DDBJ whole genome shotgun (WGS) entry which is preliminary data.</text>
</comment>
<feature type="domain" description="Insertion element IS150 protein InsJ-like helix-turn-helix" evidence="3">
    <location>
        <begin position="10"/>
        <end position="55"/>
    </location>
</feature>
<dbReference type="GO" id="GO:0006313">
    <property type="term" value="P:DNA transposition"/>
    <property type="evidence" value="ECO:0007669"/>
    <property type="project" value="InterPro"/>
</dbReference>
<dbReference type="Pfam" id="PF13518">
    <property type="entry name" value="HTH_28"/>
    <property type="match status" value="2"/>
</dbReference>
<name>U6SL43_9BACI</name>
<evidence type="ECO:0000256" key="2">
    <source>
        <dbReference type="SAM" id="MobiDB-lite"/>
    </source>
</evidence>
<proteinExistence type="inferred from homology"/>
<dbReference type="InterPro" id="IPR009057">
    <property type="entry name" value="Homeodomain-like_sf"/>
</dbReference>
<dbReference type="GO" id="GO:0004803">
    <property type="term" value="F:transposase activity"/>
    <property type="evidence" value="ECO:0007669"/>
    <property type="project" value="InterPro"/>
</dbReference>
<protein>
    <recommendedName>
        <fullName evidence="3">Insertion element IS150 protein InsJ-like helix-turn-helix domain-containing protein</fullName>
    </recommendedName>
</protein>
<evidence type="ECO:0000313" key="5">
    <source>
        <dbReference type="Proteomes" id="UP000017170"/>
    </source>
</evidence>
<sequence>MSKRAFTPTFKLEVLKACEDGFYTLSEIMKKYKVSKSAIKDWKYKLDTYGASGLQESSTCKRYTKELKLSAVRDCVSGQYSINEAVKKYEVSSTSVLRKWIKKYNSHSEFKDTAKGRSNTMTKRKKTNWEERIHIARHCLKNGKDYQQSANTYEVSYQQVYQWVKKYESGGDEALKDKRGKKKEEAQLTPEEKMELQMKKLERENERLRAENLFLKKLEEVERRRR</sequence>
<evidence type="ECO:0000259" key="3">
    <source>
        <dbReference type="Pfam" id="PF13518"/>
    </source>
</evidence>
<organism evidence="4 5">
    <name type="scientific">Alkalihalophilus marmarensis DSM 21297</name>
    <dbReference type="NCBI Taxonomy" id="1188261"/>
    <lineage>
        <taxon>Bacteria</taxon>
        <taxon>Bacillati</taxon>
        <taxon>Bacillota</taxon>
        <taxon>Bacilli</taxon>
        <taxon>Bacillales</taxon>
        <taxon>Bacillaceae</taxon>
        <taxon>Alkalihalophilus</taxon>
    </lineage>
</organism>
<dbReference type="InterPro" id="IPR055247">
    <property type="entry name" value="InsJ-like_HTH"/>
</dbReference>
<keyword evidence="5" id="KW-1185">Reference proteome</keyword>
<dbReference type="InterPro" id="IPR010921">
    <property type="entry name" value="Trp_repressor/repl_initiator"/>
</dbReference>
<dbReference type="PATRIC" id="fig|1188261.3.peg.3824"/>
<dbReference type="PANTHER" id="PTHR33795:SF1">
    <property type="entry name" value="INSERTION ELEMENT IS150 PROTEIN INSJ"/>
    <property type="match status" value="1"/>
</dbReference>
<gene>
    <name evidence="4" type="ORF">A33I_20505</name>
</gene>
<dbReference type="GO" id="GO:0043565">
    <property type="term" value="F:sequence-specific DNA binding"/>
    <property type="evidence" value="ECO:0007669"/>
    <property type="project" value="InterPro"/>
</dbReference>
<dbReference type="InterPro" id="IPR052057">
    <property type="entry name" value="IS150/IS1296_orfA-like"/>
</dbReference>
<dbReference type="SUPFAM" id="SSF48295">
    <property type="entry name" value="TrpR-like"/>
    <property type="match status" value="2"/>
</dbReference>